<dbReference type="Gene3D" id="3.40.30.10">
    <property type="entry name" value="Glutaredoxin"/>
    <property type="match status" value="1"/>
</dbReference>
<sequence>MTDRKSHEESVFDTSKPTLDDEDDLIAALEDDDSATFVAFREQRIQQLHDEYYRAKTRLSSGYGDFVEIKEEKSLMDLITSSTNIVVHFAKDDFTRCKIMDDHLNTLSSTHYNTRFVKIQVENAPFLVVKMGVKVLPCVLCWIDGKVVDRIVGFEGLGYIENKFTTKDLETRLLTAGVVQKSEYVNLKNNGKIVHRPLDEDLDDDDPKQVVMGIRHWPERLYTLKR</sequence>
<dbReference type="EMBL" id="MCFK01001972">
    <property type="protein sequence ID" value="RKF64322.1"/>
    <property type="molecule type" value="Genomic_DNA"/>
</dbReference>
<dbReference type="Pfam" id="PF02114">
    <property type="entry name" value="Phosducin"/>
    <property type="match status" value="1"/>
</dbReference>
<comment type="caution">
    <text evidence="3">The sequence shown here is derived from an EMBL/GenBank/DDBJ whole genome shotgun (WGS) entry which is preliminary data.</text>
</comment>
<comment type="similarity">
    <text evidence="1">Belongs to the phosducin family.</text>
</comment>
<dbReference type="AlphaFoldDB" id="A0A420I3U3"/>
<dbReference type="InterPro" id="IPR036249">
    <property type="entry name" value="Thioredoxin-like_sf"/>
</dbReference>
<keyword evidence="4" id="KW-1185">Reference proteome</keyword>
<evidence type="ECO:0000313" key="3">
    <source>
        <dbReference type="EMBL" id="RKF64322.1"/>
    </source>
</evidence>
<gene>
    <name evidence="3" type="ORF">OnM2_019060</name>
</gene>
<evidence type="ECO:0000313" key="4">
    <source>
        <dbReference type="Proteomes" id="UP000286134"/>
    </source>
</evidence>
<evidence type="ECO:0000259" key="2">
    <source>
        <dbReference type="Pfam" id="PF02114"/>
    </source>
</evidence>
<protein>
    <submittedName>
        <fullName evidence="3">Thioredoxin domain-containing protein plp1</fullName>
    </submittedName>
</protein>
<dbReference type="CDD" id="cd02989">
    <property type="entry name" value="Phd_like_TxnDC9"/>
    <property type="match status" value="1"/>
</dbReference>
<evidence type="ECO:0000256" key="1">
    <source>
        <dbReference type="ARBA" id="ARBA00009686"/>
    </source>
</evidence>
<proteinExistence type="inferred from homology"/>
<feature type="domain" description="Phosducin" evidence="2">
    <location>
        <begin position="23"/>
        <end position="191"/>
    </location>
</feature>
<organism evidence="3 4">
    <name type="scientific">Erysiphe neolycopersici</name>
    <dbReference type="NCBI Taxonomy" id="212602"/>
    <lineage>
        <taxon>Eukaryota</taxon>
        <taxon>Fungi</taxon>
        <taxon>Dikarya</taxon>
        <taxon>Ascomycota</taxon>
        <taxon>Pezizomycotina</taxon>
        <taxon>Leotiomycetes</taxon>
        <taxon>Erysiphales</taxon>
        <taxon>Erysiphaceae</taxon>
        <taxon>Erysiphe</taxon>
    </lineage>
</organism>
<dbReference type="PANTHER" id="PTHR21148">
    <property type="entry name" value="THIOREDOXIN DOMAIN-CONTAINING PROTEIN 9"/>
    <property type="match status" value="1"/>
</dbReference>
<reference evidence="3 4" key="1">
    <citation type="journal article" date="2018" name="BMC Genomics">
        <title>Comparative genome analyses reveal sequence features reflecting distinct modes of host-adaptation between dicot and monocot powdery mildew.</title>
        <authorList>
            <person name="Wu Y."/>
            <person name="Ma X."/>
            <person name="Pan Z."/>
            <person name="Kale S.D."/>
            <person name="Song Y."/>
            <person name="King H."/>
            <person name="Zhang Q."/>
            <person name="Presley C."/>
            <person name="Deng X."/>
            <person name="Wei C.I."/>
            <person name="Xiao S."/>
        </authorList>
    </citation>
    <scope>NUCLEOTIDE SEQUENCE [LARGE SCALE GENOMIC DNA]</scope>
    <source>
        <strain evidence="3">UMSG2</strain>
    </source>
</reference>
<dbReference type="InterPro" id="IPR024253">
    <property type="entry name" value="Phosducin_thioredoxin-like_dom"/>
</dbReference>
<dbReference type="SUPFAM" id="SSF52833">
    <property type="entry name" value="Thioredoxin-like"/>
    <property type="match status" value="1"/>
</dbReference>
<dbReference type="STRING" id="212602.A0A420I3U3"/>
<accession>A0A420I3U3</accession>
<name>A0A420I3U3_9PEZI</name>
<dbReference type="Proteomes" id="UP000286134">
    <property type="component" value="Unassembled WGS sequence"/>
</dbReference>
<dbReference type="OrthoDB" id="10257948at2759"/>